<evidence type="ECO:0000313" key="10">
    <source>
        <dbReference type="Proteomes" id="UP000284842"/>
    </source>
</evidence>
<evidence type="ECO:0000256" key="5">
    <source>
        <dbReference type="ARBA" id="ARBA00023004"/>
    </source>
</evidence>
<evidence type="ECO:0000256" key="2">
    <source>
        <dbReference type="ARBA" id="ARBA00010617"/>
    </source>
</evidence>
<dbReference type="InterPro" id="IPR036396">
    <property type="entry name" value="Cyt_P450_sf"/>
</dbReference>
<keyword evidence="3 7" id="KW-0479">Metal-binding</keyword>
<dbReference type="SUPFAM" id="SSF48264">
    <property type="entry name" value="Cytochrome P450"/>
    <property type="match status" value="1"/>
</dbReference>
<evidence type="ECO:0000313" key="9">
    <source>
        <dbReference type="EMBL" id="PPQ98639.1"/>
    </source>
</evidence>
<accession>A0A409Y6P1</accession>
<dbReference type="PANTHER" id="PTHR46206">
    <property type="entry name" value="CYTOCHROME P450"/>
    <property type="match status" value="1"/>
</dbReference>
<keyword evidence="4 8" id="KW-0560">Oxidoreductase</keyword>
<dbReference type="GO" id="GO:0016705">
    <property type="term" value="F:oxidoreductase activity, acting on paired donors, with incorporation or reduction of molecular oxygen"/>
    <property type="evidence" value="ECO:0007669"/>
    <property type="project" value="InterPro"/>
</dbReference>
<dbReference type="OrthoDB" id="1844152at2759"/>
<dbReference type="InterPro" id="IPR002401">
    <property type="entry name" value="Cyt_P450_E_grp-I"/>
</dbReference>
<dbReference type="PRINTS" id="PR00385">
    <property type="entry name" value="P450"/>
</dbReference>
<dbReference type="InterPro" id="IPR001128">
    <property type="entry name" value="Cyt_P450"/>
</dbReference>
<evidence type="ECO:0000256" key="4">
    <source>
        <dbReference type="ARBA" id="ARBA00023002"/>
    </source>
</evidence>
<dbReference type="Gene3D" id="1.10.630.10">
    <property type="entry name" value="Cytochrome P450"/>
    <property type="match status" value="1"/>
</dbReference>
<evidence type="ECO:0000256" key="7">
    <source>
        <dbReference type="PIRSR" id="PIRSR602401-1"/>
    </source>
</evidence>
<dbReference type="PROSITE" id="PS00086">
    <property type="entry name" value="CYTOCHROME_P450"/>
    <property type="match status" value="1"/>
</dbReference>
<dbReference type="GO" id="GO:0005506">
    <property type="term" value="F:iron ion binding"/>
    <property type="evidence" value="ECO:0007669"/>
    <property type="project" value="InterPro"/>
</dbReference>
<keyword evidence="10" id="KW-1185">Reference proteome</keyword>
<evidence type="ECO:0000256" key="6">
    <source>
        <dbReference type="ARBA" id="ARBA00023033"/>
    </source>
</evidence>
<dbReference type="PRINTS" id="PR00463">
    <property type="entry name" value="EP450I"/>
</dbReference>
<dbReference type="Proteomes" id="UP000284842">
    <property type="component" value="Unassembled WGS sequence"/>
</dbReference>
<keyword evidence="7 8" id="KW-0349">Heme</keyword>
<evidence type="ECO:0000256" key="1">
    <source>
        <dbReference type="ARBA" id="ARBA00001971"/>
    </source>
</evidence>
<evidence type="ECO:0000256" key="8">
    <source>
        <dbReference type="RuleBase" id="RU000461"/>
    </source>
</evidence>
<dbReference type="InterPro" id="IPR017972">
    <property type="entry name" value="Cyt_P450_CS"/>
</dbReference>
<keyword evidence="5 7" id="KW-0408">Iron</keyword>
<evidence type="ECO:0000256" key="3">
    <source>
        <dbReference type="ARBA" id="ARBA00022723"/>
    </source>
</evidence>
<comment type="cofactor">
    <cofactor evidence="1 7">
        <name>heme</name>
        <dbReference type="ChEBI" id="CHEBI:30413"/>
    </cofactor>
</comment>
<reference evidence="9 10" key="1">
    <citation type="journal article" date="2018" name="Evol. Lett.">
        <title>Horizontal gene cluster transfer increased hallucinogenic mushroom diversity.</title>
        <authorList>
            <person name="Reynolds H.T."/>
            <person name="Vijayakumar V."/>
            <person name="Gluck-Thaler E."/>
            <person name="Korotkin H.B."/>
            <person name="Matheny P.B."/>
            <person name="Slot J.C."/>
        </authorList>
    </citation>
    <scope>NUCLEOTIDE SEQUENCE [LARGE SCALE GENOMIC DNA]</scope>
    <source>
        <strain evidence="9 10">2629</strain>
    </source>
</reference>
<dbReference type="InParanoid" id="A0A409Y6P1"/>
<proteinExistence type="inferred from homology"/>
<dbReference type="STRING" id="181874.A0A409Y6P1"/>
<comment type="caution">
    <text evidence="9">The sequence shown here is derived from an EMBL/GenBank/DDBJ whole genome shotgun (WGS) entry which is preliminary data.</text>
</comment>
<comment type="similarity">
    <text evidence="2 8">Belongs to the cytochrome P450 family.</text>
</comment>
<dbReference type="GO" id="GO:0020037">
    <property type="term" value="F:heme binding"/>
    <property type="evidence" value="ECO:0007669"/>
    <property type="project" value="InterPro"/>
</dbReference>
<dbReference type="Pfam" id="PF00067">
    <property type="entry name" value="p450"/>
    <property type="match status" value="1"/>
</dbReference>
<evidence type="ECO:0008006" key="11">
    <source>
        <dbReference type="Google" id="ProtNLM"/>
    </source>
</evidence>
<dbReference type="CDD" id="cd11041">
    <property type="entry name" value="CYP503A1-like"/>
    <property type="match status" value="1"/>
</dbReference>
<sequence length="329" mass="37021">MTRLIARISNRVILGLEMCRNKQFLRAVVRFAESVAAMAPFIQWSPVFLRPLTYFVLSLLIGGKKEPLKFTVPYITKFINERKSASGKPNLVLEYVIQAAPPEETVQGIAIRLLNINFASIHTSSIFLTQALFEIALLSPKEIDGIRTEVQEALDTEGGWTREAVNKFYKIDSALREVGRCYGLMHYGLPRLSMVVTDLGDGTFIPPGHRVALDMKAIHYNPEVYPEPEKCDLFRFSNLREKEDLNSNDSKYSFSTIDSHYLPFGAGRHSCAGRNFASMELKIMIAHMLIKYDITLPPGVQTRARNIVFNGAVIPDPKAHLVFSIRGKA</sequence>
<dbReference type="AlphaFoldDB" id="A0A409Y6P1"/>
<organism evidence="9 10">
    <name type="scientific">Panaeolus cyanescens</name>
    <dbReference type="NCBI Taxonomy" id="181874"/>
    <lineage>
        <taxon>Eukaryota</taxon>
        <taxon>Fungi</taxon>
        <taxon>Dikarya</taxon>
        <taxon>Basidiomycota</taxon>
        <taxon>Agaricomycotina</taxon>
        <taxon>Agaricomycetes</taxon>
        <taxon>Agaricomycetidae</taxon>
        <taxon>Agaricales</taxon>
        <taxon>Agaricineae</taxon>
        <taxon>Galeropsidaceae</taxon>
        <taxon>Panaeolus</taxon>
    </lineage>
</organism>
<name>A0A409Y6P1_9AGAR</name>
<dbReference type="GO" id="GO:0004497">
    <property type="term" value="F:monooxygenase activity"/>
    <property type="evidence" value="ECO:0007669"/>
    <property type="project" value="UniProtKB-KW"/>
</dbReference>
<protein>
    <recommendedName>
        <fullName evidence="11">Cytochrome P450</fullName>
    </recommendedName>
</protein>
<keyword evidence="6 8" id="KW-0503">Monooxygenase</keyword>
<dbReference type="PANTHER" id="PTHR46206:SF1">
    <property type="entry name" value="P450, PUTATIVE (EUROFUNG)-RELATED"/>
    <property type="match status" value="1"/>
</dbReference>
<gene>
    <name evidence="9" type="ORF">CVT24_003972</name>
</gene>
<dbReference type="EMBL" id="NHTK01001381">
    <property type="protein sequence ID" value="PPQ98639.1"/>
    <property type="molecule type" value="Genomic_DNA"/>
</dbReference>
<feature type="binding site" description="axial binding residue" evidence="7">
    <location>
        <position position="271"/>
    </location>
    <ligand>
        <name>heme</name>
        <dbReference type="ChEBI" id="CHEBI:30413"/>
    </ligand>
    <ligandPart>
        <name>Fe</name>
        <dbReference type="ChEBI" id="CHEBI:18248"/>
    </ligandPart>
</feature>